<feature type="chain" id="PRO_5014669623" evidence="2">
    <location>
        <begin position="20"/>
        <end position="118"/>
    </location>
</feature>
<sequence>MSERVIWALVAFTVLRTNSSPPPPPLATAPSLQLYRGFEFCCFRWLAKSLLRLLTMAPPYCAALEVREGMKSSSNDSTSSTAITAELASSSRPEDNGADGGTTRGGAIDIILGKWNRG</sequence>
<accession>A0A2M4D3Y2</accession>
<feature type="compositionally biased region" description="Low complexity" evidence="1">
    <location>
        <begin position="72"/>
        <end position="81"/>
    </location>
</feature>
<evidence type="ECO:0000256" key="2">
    <source>
        <dbReference type="SAM" id="SignalP"/>
    </source>
</evidence>
<name>A0A2M4D3Y2_ANODA</name>
<evidence type="ECO:0000256" key="1">
    <source>
        <dbReference type="SAM" id="MobiDB-lite"/>
    </source>
</evidence>
<evidence type="ECO:0000313" key="3">
    <source>
        <dbReference type="EMBL" id="MBW72294.1"/>
    </source>
</evidence>
<organism evidence="3">
    <name type="scientific">Anopheles darlingi</name>
    <name type="common">Mosquito</name>
    <dbReference type="NCBI Taxonomy" id="43151"/>
    <lineage>
        <taxon>Eukaryota</taxon>
        <taxon>Metazoa</taxon>
        <taxon>Ecdysozoa</taxon>
        <taxon>Arthropoda</taxon>
        <taxon>Hexapoda</taxon>
        <taxon>Insecta</taxon>
        <taxon>Pterygota</taxon>
        <taxon>Neoptera</taxon>
        <taxon>Endopterygota</taxon>
        <taxon>Diptera</taxon>
        <taxon>Nematocera</taxon>
        <taxon>Culicoidea</taxon>
        <taxon>Culicidae</taxon>
        <taxon>Anophelinae</taxon>
        <taxon>Anopheles</taxon>
    </lineage>
</organism>
<protein>
    <submittedName>
        <fullName evidence="3">Putative secreted protein</fullName>
    </submittedName>
</protein>
<feature type="region of interest" description="Disordered" evidence="1">
    <location>
        <begin position="70"/>
        <end position="106"/>
    </location>
</feature>
<dbReference type="EMBL" id="GGFL01008116">
    <property type="protein sequence ID" value="MBW72294.1"/>
    <property type="molecule type" value="Transcribed_RNA"/>
</dbReference>
<proteinExistence type="predicted"/>
<dbReference type="AlphaFoldDB" id="A0A2M4D3Y2"/>
<feature type="signal peptide" evidence="2">
    <location>
        <begin position="1"/>
        <end position="19"/>
    </location>
</feature>
<reference evidence="3" key="1">
    <citation type="submission" date="2018-01" db="EMBL/GenBank/DDBJ databases">
        <title>An insight into the sialome of Amazonian anophelines.</title>
        <authorList>
            <person name="Ribeiro J.M."/>
            <person name="Scarpassa V."/>
            <person name="Calvo E."/>
        </authorList>
    </citation>
    <scope>NUCLEOTIDE SEQUENCE</scope>
</reference>
<keyword evidence="2" id="KW-0732">Signal</keyword>